<organism evidence="4">
    <name type="scientific">bioreactor metagenome</name>
    <dbReference type="NCBI Taxonomy" id="1076179"/>
    <lineage>
        <taxon>unclassified sequences</taxon>
        <taxon>metagenomes</taxon>
        <taxon>ecological metagenomes</taxon>
    </lineage>
</organism>
<evidence type="ECO:0000313" key="4">
    <source>
        <dbReference type="EMBL" id="MPM28449.1"/>
    </source>
</evidence>
<gene>
    <name evidence="4" type="ORF">SDC9_74975</name>
</gene>
<reference evidence="4" key="1">
    <citation type="submission" date="2019-08" db="EMBL/GenBank/DDBJ databases">
        <authorList>
            <person name="Kucharzyk K."/>
            <person name="Murdoch R.W."/>
            <person name="Higgins S."/>
            <person name="Loffler F."/>
        </authorList>
    </citation>
    <scope>NUCLEOTIDE SEQUENCE</scope>
</reference>
<dbReference type="Gene3D" id="2.60.40.10">
    <property type="entry name" value="Immunoglobulins"/>
    <property type="match status" value="1"/>
</dbReference>
<dbReference type="AlphaFoldDB" id="A0A644YJC7"/>
<keyword evidence="2" id="KW-1133">Transmembrane helix</keyword>
<evidence type="ECO:0000256" key="2">
    <source>
        <dbReference type="SAM" id="Phobius"/>
    </source>
</evidence>
<dbReference type="SUPFAM" id="SSF56959">
    <property type="entry name" value="Leukocidin-like"/>
    <property type="match status" value="1"/>
</dbReference>
<protein>
    <recommendedName>
        <fullName evidence="3">BACON domain-containing protein</fullName>
    </recommendedName>
</protein>
<dbReference type="InterPro" id="IPR036435">
    <property type="entry name" value="Leukocidin/porin_MspA_sf"/>
</dbReference>
<dbReference type="CDD" id="cd14948">
    <property type="entry name" value="BACON"/>
    <property type="match status" value="1"/>
</dbReference>
<dbReference type="InterPro" id="IPR024361">
    <property type="entry name" value="BACON"/>
</dbReference>
<accession>A0A644YJC7</accession>
<feature type="domain" description="BACON" evidence="3">
    <location>
        <begin position="574"/>
        <end position="634"/>
    </location>
</feature>
<feature type="transmembrane region" description="Helical" evidence="2">
    <location>
        <begin position="40"/>
        <end position="58"/>
    </location>
</feature>
<dbReference type="EMBL" id="VSSQ01005259">
    <property type="protein sequence ID" value="MPM28449.1"/>
    <property type="molecule type" value="Genomic_DNA"/>
</dbReference>
<proteinExistence type="predicted"/>
<evidence type="ECO:0000256" key="1">
    <source>
        <dbReference type="ARBA" id="ARBA00022729"/>
    </source>
</evidence>
<dbReference type="InterPro" id="IPR013783">
    <property type="entry name" value="Ig-like_fold"/>
</dbReference>
<comment type="caution">
    <text evidence="4">The sequence shown here is derived from an EMBL/GenBank/DDBJ whole genome shotgun (WGS) entry which is preliminary data.</text>
</comment>
<keyword evidence="1" id="KW-0732">Signal</keyword>
<keyword evidence="2" id="KW-0812">Transmembrane</keyword>
<dbReference type="Pfam" id="PF13004">
    <property type="entry name" value="BACON"/>
    <property type="match status" value="1"/>
</dbReference>
<keyword evidence="2" id="KW-0472">Membrane</keyword>
<evidence type="ECO:0000259" key="3">
    <source>
        <dbReference type="Pfam" id="PF13004"/>
    </source>
</evidence>
<sequence>MRGIAFYSKNIYTIKTHFIVLTVHLDRERLIMLKTNKNRVCLASIFIFVFLALAAAGGCGGSGGGNKLYVMGAMHGDLAEELNELCDISAYDGVSADAPLIVSYKDGSVFDDETAKTIRKFLDAGQSVALEHADEKEINGFLDALGFEGDFIMPSGSSYVEYYGVKILSGDIFSYVTLNDNESQPEILNEFPDEIRSGDILVSQDKPQSWPVTDTSGDETVSFYHSEPDLTPPPADERAAANGIVKWMNGSAEQAKAAAAGKASAQKALNGASSGTNDLTQVSRMYEKTYSASQWGNTFEITVDVYACHTYNEADKLDSDWYFIKQKGQLNPSANYSNQDHKGTTTAVIQDYMVEYGFDNWMVNNDGKANNNAVLKDSKPDTSVGSTGFSSGISFSLGGNVGFSGLSGSGGISAGVSYSTSESQTVSECQVQNNSKGSVNGVTQQNAAWSYTFSRPLLKGGPYFAACNDFYDAPLASRSLFQPVNQWAWAVGPNDRDNIKGFKFKFKWMTGYSYSAGYAWWIKVAKEEHHNKAAHESEFYVPLEGILPPLIAANNLDFSKAAAHQKLELGTFRDWTAESDKEWCTLSRTEGTKEDANSGVFVDVSENTTGANREATITLKTKDGKGSSTVKVFQSRY</sequence>
<name>A0A644YJC7_9ZZZZ</name>